<dbReference type="GO" id="GO:0005886">
    <property type="term" value="C:plasma membrane"/>
    <property type="evidence" value="ECO:0007669"/>
    <property type="project" value="TreeGrafter"/>
</dbReference>
<accession>A0A255ZLF2</accession>
<proteinExistence type="predicted"/>
<evidence type="ECO:0000259" key="1">
    <source>
        <dbReference type="Pfam" id="PF05170"/>
    </source>
</evidence>
<evidence type="ECO:0000313" key="3">
    <source>
        <dbReference type="Proteomes" id="UP000216035"/>
    </source>
</evidence>
<gene>
    <name evidence="2" type="ORF">CHX27_12105</name>
</gene>
<feature type="domain" description="AsmA" evidence="1">
    <location>
        <begin position="10"/>
        <end position="179"/>
    </location>
</feature>
<dbReference type="GO" id="GO:0090313">
    <property type="term" value="P:regulation of protein targeting to membrane"/>
    <property type="evidence" value="ECO:0007669"/>
    <property type="project" value="TreeGrafter"/>
</dbReference>
<evidence type="ECO:0000313" key="2">
    <source>
        <dbReference type="EMBL" id="OYQ42239.1"/>
    </source>
</evidence>
<sequence length="723" mass="80198">MKLPKILLKIVKYTAGSLLLVLLLMFLFPLLFPEFIEKEVKAYANQHIDGKLDFESSSLSFFNHFPSLTLSLERFKLNGSAPFQDQNLVRAEEVAFGVDLYKLVFESTVEIDEIYVENPEIAIKVDTQGRANYNVYKSADTKSKSDSSTTAIRLEHIEINNAKLDYADQSLNFLFNARGFNYLGVGNLDRAVFDLQTTASIQALDLAYGGKQYLKDKKVQAELITKINTNSLAFTFEKNDLIINKLAVRFNGLFEFLNDGYFMDISARASDCNLDDLFSALPPEYTQWQSQTMLQGKADVGFSIKGKYAAATNTNPNFNFLFNVRNGLVKSKSAPMPIENLNFKLLVSARQLNFSQTNVSLKDFNFKLGNGFAKANYVSTGIERILMKSDVQARFDLKDFSDALNLDFVKLRGSLKAEGTIAGVYEASKSLMPKTDFDLSLNNGEIRSSYYPNPIQNINIVAGVFNKTPKLSSTKVDLNNIQFTFEKQAFTASALFVNPENISYKIKAAGALDVGRIAKVFKISNLDGFLDMKLNVSGAASAIAAKNFGALQNDGYLKVRNIRLKAGILPLDFKVEKGDFSFVKNQMKFDAFTARYGSSELRMNGQILDVIPFLFEKDAVLKGNFLFEADQLVVSEWMAAEPVAKPNDSETLPETSTAAAKTSGVVVVPTNLDITLRAKAQKIVYNDLNLNDFFGAVHADRGTLRLAKTGFDLIGCKVAATGT</sequence>
<dbReference type="Proteomes" id="UP000216035">
    <property type="component" value="Unassembled WGS sequence"/>
</dbReference>
<dbReference type="AlphaFoldDB" id="A0A255ZLF2"/>
<comment type="caution">
    <text evidence="2">The sequence shown here is derived from an EMBL/GenBank/DDBJ whole genome shotgun (WGS) entry which is preliminary data.</text>
</comment>
<reference evidence="2 3" key="1">
    <citation type="submission" date="2017-07" db="EMBL/GenBank/DDBJ databases">
        <title>Flavobacterium cyanobacteriorum sp. nov., isolated from cyanobacterial aggregates in a eutrophic lake.</title>
        <authorList>
            <person name="Cai H."/>
        </authorList>
    </citation>
    <scope>NUCLEOTIDE SEQUENCE [LARGE SCALE GENOMIC DNA]</scope>
    <source>
        <strain evidence="2 3">TH167</strain>
    </source>
</reference>
<dbReference type="RefSeq" id="WP_094487035.1">
    <property type="nucleotide sequence ID" value="NZ_NOXX01000215.1"/>
</dbReference>
<dbReference type="PANTHER" id="PTHR30441">
    <property type="entry name" value="DUF748 DOMAIN-CONTAINING PROTEIN"/>
    <property type="match status" value="1"/>
</dbReference>
<protein>
    <recommendedName>
        <fullName evidence="1">AsmA domain-containing protein</fullName>
    </recommendedName>
</protein>
<dbReference type="EMBL" id="NOXX01000215">
    <property type="protein sequence ID" value="OYQ42239.1"/>
    <property type="molecule type" value="Genomic_DNA"/>
</dbReference>
<dbReference type="OrthoDB" id="596403at2"/>
<keyword evidence="3" id="KW-1185">Reference proteome</keyword>
<dbReference type="Pfam" id="PF05170">
    <property type="entry name" value="AsmA"/>
    <property type="match status" value="1"/>
</dbReference>
<dbReference type="PANTHER" id="PTHR30441:SF8">
    <property type="entry name" value="DUF748 DOMAIN-CONTAINING PROTEIN"/>
    <property type="match status" value="1"/>
</dbReference>
<name>A0A255ZLF2_9FLAO</name>
<dbReference type="InterPro" id="IPR007844">
    <property type="entry name" value="AsmA"/>
</dbReference>
<organism evidence="2 3">
    <name type="scientific">Flavobacterium aurantiibacter</name>
    <dbReference type="NCBI Taxonomy" id="2023067"/>
    <lineage>
        <taxon>Bacteria</taxon>
        <taxon>Pseudomonadati</taxon>
        <taxon>Bacteroidota</taxon>
        <taxon>Flavobacteriia</taxon>
        <taxon>Flavobacteriales</taxon>
        <taxon>Flavobacteriaceae</taxon>
        <taxon>Flavobacterium</taxon>
    </lineage>
</organism>
<dbReference type="InterPro" id="IPR052894">
    <property type="entry name" value="AsmA-related"/>
</dbReference>